<evidence type="ECO:0000313" key="1">
    <source>
        <dbReference type="EMBL" id="KAH7862269.1"/>
    </source>
</evidence>
<name>A0ACB7Z8K7_9ERIC</name>
<dbReference type="EMBL" id="CM037162">
    <property type="protein sequence ID" value="KAH7862269.1"/>
    <property type="molecule type" value="Genomic_DNA"/>
</dbReference>
<comment type="caution">
    <text evidence="1">The sequence shown here is derived from an EMBL/GenBank/DDBJ whole genome shotgun (WGS) entry which is preliminary data.</text>
</comment>
<proteinExistence type="predicted"/>
<gene>
    <name evidence="1" type="ORF">Vadar_002293</name>
</gene>
<organism evidence="1 2">
    <name type="scientific">Vaccinium darrowii</name>
    <dbReference type="NCBI Taxonomy" id="229202"/>
    <lineage>
        <taxon>Eukaryota</taxon>
        <taxon>Viridiplantae</taxon>
        <taxon>Streptophyta</taxon>
        <taxon>Embryophyta</taxon>
        <taxon>Tracheophyta</taxon>
        <taxon>Spermatophyta</taxon>
        <taxon>Magnoliopsida</taxon>
        <taxon>eudicotyledons</taxon>
        <taxon>Gunneridae</taxon>
        <taxon>Pentapetalae</taxon>
        <taxon>asterids</taxon>
        <taxon>Ericales</taxon>
        <taxon>Ericaceae</taxon>
        <taxon>Vaccinioideae</taxon>
        <taxon>Vaccinieae</taxon>
        <taxon>Vaccinium</taxon>
    </lineage>
</organism>
<sequence length="767" mass="84766">MDSSEATKTVFSRIQSLDPENASKIMGFIFIQDPGEKEMIRLAFGPETLLVSLINQAKSHLGLSSNTSSTLPASRPRVIIPNNNGFHINNPSSSSSSSPSSPWSVVSGFTSPRPSPSSSLSYAAVVNGSTTNTASLPFSPPISSSLSLPPLYRTKSDLNDGFLDDSMSKNAEFVDPIMSPSGRSDSMLLPYGANNNTTPHHHFHRRSYSVNDEFLSGGLEEGGSGLGGWRPCMYFARGFCKNGDNCKFLHTGFLDSQDASFGGGSSPGKIDGFDELLRMKAIQQQRFAAASQLMAGGHFPYKGMNFDSPRSAAAALMIGEEFHKFGRCQPERHDFLAMGFGGNANSSSRQIYLTFPADSTFKEEDVSNYFSKFGPVQDVRIPYQQKRMFGFVTFVYPETVKMILAKGNPHFVCDSRVLVKPYKEKGKVPERKHQQYPLDRGEFSSCLSPPGLDSGEQPYDPIGATMFYNTKEMMLRRKMEEQAELQQAIELQGRRLMHLQLMDLRNHHHNFSHQLQLNMASGIPIPSPQQSHLHTKQGFELRSDLVNQEVSEVSENNSSPAAANSPTVATDHQQEVKEICDNSNGHESGDSNGLDNDDFHESLEHILPDNLFASPTKFAGDHGSVFLSGLPESDDNSSVTTTTTSSSNTIPMLQSTSSLTMASLKSCYLQMPRYYYYFVCVITELLVNSYWHCYFTKSTFGLEAIEIGDRGDHGQHGGIDLALKAMLSRAYTRRKSSSCIAKNHTHNKKICGVERKRATLTWVLTQF</sequence>
<protein>
    <submittedName>
        <fullName evidence="1">Uncharacterized protein</fullName>
    </submittedName>
</protein>
<dbReference type="Proteomes" id="UP000828048">
    <property type="component" value="Chromosome 12"/>
</dbReference>
<keyword evidence="2" id="KW-1185">Reference proteome</keyword>
<evidence type="ECO:0000313" key="2">
    <source>
        <dbReference type="Proteomes" id="UP000828048"/>
    </source>
</evidence>
<accession>A0ACB7Z8K7</accession>
<reference evidence="1 2" key="1">
    <citation type="journal article" date="2021" name="Hortic Res">
        <title>High-quality reference genome and annotation aids understanding of berry development for evergreen blueberry (Vaccinium darrowii).</title>
        <authorList>
            <person name="Yu J."/>
            <person name="Hulse-Kemp A.M."/>
            <person name="Babiker E."/>
            <person name="Staton M."/>
        </authorList>
    </citation>
    <scope>NUCLEOTIDE SEQUENCE [LARGE SCALE GENOMIC DNA]</scope>
    <source>
        <strain evidence="2">cv. NJ 8807/NJ 8810</strain>
        <tissue evidence="1">Young leaf</tissue>
    </source>
</reference>